<proteinExistence type="predicted"/>
<reference evidence="1 2" key="1">
    <citation type="submission" date="2020-09" db="EMBL/GenBank/DDBJ databases">
        <title>De no assembly of potato wild relative species, Solanum commersonii.</title>
        <authorList>
            <person name="Cho K."/>
        </authorList>
    </citation>
    <scope>NUCLEOTIDE SEQUENCE [LARGE SCALE GENOMIC DNA]</scope>
    <source>
        <strain evidence="1">LZ3.2</strain>
        <tissue evidence="1">Leaf</tissue>
    </source>
</reference>
<evidence type="ECO:0000313" key="1">
    <source>
        <dbReference type="EMBL" id="KAG5598645.1"/>
    </source>
</evidence>
<keyword evidence="2" id="KW-1185">Reference proteome</keyword>
<dbReference type="Proteomes" id="UP000824120">
    <property type="component" value="Chromosome 6"/>
</dbReference>
<sequence length="79" mass="8887">MSIPKDITKLEVRHEMWGAINKLLSDFKVYQVANNSDAAVMGCTMIARITLKISYDEGDSTLERVSGEEDIHEIIFKVA</sequence>
<comment type="caution">
    <text evidence="1">The sequence shown here is derived from an EMBL/GenBank/DDBJ whole genome shotgun (WGS) entry which is preliminary data.</text>
</comment>
<dbReference type="EMBL" id="JACXVP010000006">
    <property type="protein sequence ID" value="KAG5598645.1"/>
    <property type="molecule type" value="Genomic_DNA"/>
</dbReference>
<dbReference type="AlphaFoldDB" id="A0A9J5YEW9"/>
<accession>A0A9J5YEW9</accession>
<gene>
    <name evidence="1" type="ORF">H5410_030015</name>
</gene>
<protein>
    <submittedName>
        <fullName evidence="1">Uncharacterized protein</fullName>
    </submittedName>
</protein>
<evidence type="ECO:0000313" key="2">
    <source>
        <dbReference type="Proteomes" id="UP000824120"/>
    </source>
</evidence>
<organism evidence="1 2">
    <name type="scientific">Solanum commersonii</name>
    <name type="common">Commerson's wild potato</name>
    <name type="synonym">Commerson's nightshade</name>
    <dbReference type="NCBI Taxonomy" id="4109"/>
    <lineage>
        <taxon>Eukaryota</taxon>
        <taxon>Viridiplantae</taxon>
        <taxon>Streptophyta</taxon>
        <taxon>Embryophyta</taxon>
        <taxon>Tracheophyta</taxon>
        <taxon>Spermatophyta</taxon>
        <taxon>Magnoliopsida</taxon>
        <taxon>eudicotyledons</taxon>
        <taxon>Gunneridae</taxon>
        <taxon>Pentapetalae</taxon>
        <taxon>asterids</taxon>
        <taxon>lamiids</taxon>
        <taxon>Solanales</taxon>
        <taxon>Solanaceae</taxon>
        <taxon>Solanoideae</taxon>
        <taxon>Solaneae</taxon>
        <taxon>Solanum</taxon>
    </lineage>
</organism>
<name>A0A9J5YEW9_SOLCO</name>